<protein>
    <submittedName>
        <fullName evidence="2">Uncharacterized protein</fullName>
    </submittedName>
</protein>
<comment type="caution">
    <text evidence="2">The sequence shown here is derived from an EMBL/GenBank/DDBJ whole genome shotgun (WGS) entry which is preliminary data.</text>
</comment>
<dbReference type="Proteomes" id="UP001465668">
    <property type="component" value="Unassembled WGS sequence"/>
</dbReference>
<evidence type="ECO:0000256" key="1">
    <source>
        <dbReference type="SAM" id="MobiDB-lite"/>
    </source>
</evidence>
<reference evidence="2 3" key="1">
    <citation type="submission" date="2024-02" db="EMBL/GenBank/DDBJ databases">
        <title>First draft genome assembly of two strains of Seiridium cardinale.</title>
        <authorList>
            <person name="Emiliani G."/>
            <person name="Scali E."/>
        </authorList>
    </citation>
    <scope>NUCLEOTIDE SEQUENCE [LARGE SCALE GENOMIC DNA]</scope>
    <source>
        <strain evidence="2 3">BM-138-000479</strain>
    </source>
</reference>
<name>A0ABR2XB43_9PEZI</name>
<accession>A0ABR2XB43</accession>
<proteinExistence type="predicted"/>
<sequence length="106" mass="11749">MRRAAWARVQVRLCRYLLNEQVKRRREDAHLARPSWGCGDGAVDVAGRLGAGRVMRELVGSPAELADMASDEKQVEEMVVGSRAERNEEREAVVETADASRGGRDV</sequence>
<feature type="region of interest" description="Disordered" evidence="1">
    <location>
        <begin position="81"/>
        <end position="106"/>
    </location>
</feature>
<feature type="compositionally biased region" description="Basic and acidic residues" evidence="1">
    <location>
        <begin position="83"/>
        <end position="93"/>
    </location>
</feature>
<gene>
    <name evidence="2" type="ORF">SCAR479_12353</name>
</gene>
<organism evidence="2 3">
    <name type="scientific">Seiridium cardinale</name>
    <dbReference type="NCBI Taxonomy" id="138064"/>
    <lineage>
        <taxon>Eukaryota</taxon>
        <taxon>Fungi</taxon>
        <taxon>Dikarya</taxon>
        <taxon>Ascomycota</taxon>
        <taxon>Pezizomycotina</taxon>
        <taxon>Sordariomycetes</taxon>
        <taxon>Xylariomycetidae</taxon>
        <taxon>Amphisphaeriales</taxon>
        <taxon>Sporocadaceae</taxon>
        <taxon>Seiridium</taxon>
    </lineage>
</organism>
<evidence type="ECO:0000313" key="3">
    <source>
        <dbReference type="Proteomes" id="UP001465668"/>
    </source>
</evidence>
<dbReference type="EMBL" id="JARVKM010000082">
    <property type="protein sequence ID" value="KAK9771004.1"/>
    <property type="molecule type" value="Genomic_DNA"/>
</dbReference>
<evidence type="ECO:0000313" key="2">
    <source>
        <dbReference type="EMBL" id="KAK9771004.1"/>
    </source>
</evidence>
<keyword evidence="3" id="KW-1185">Reference proteome</keyword>